<evidence type="ECO:0000256" key="1">
    <source>
        <dbReference type="ARBA" id="ARBA00000085"/>
    </source>
</evidence>
<dbReference type="GO" id="GO:0005524">
    <property type="term" value="F:ATP binding"/>
    <property type="evidence" value="ECO:0007669"/>
    <property type="project" value="UniProtKB-KW"/>
</dbReference>
<feature type="compositionally biased region" description="Polar residues" evidence="15">
    <location>
        <begin position="298"/>
        <end position="313"/>
    </location>
</feature>
<dbReference type="CDD" id="cd00082">
    <property type="entry name" value="HisKA"/>
    <property type="match status" value="1"/>
</dbReference>
<evidence type="ECO:0000256" key="3">
    <source>
        <dbReference type="ARBA" id="ARBA00012438"/>
    </source>
</evidence>
<evidence type="ECO:0000256" key="9">
    <source>
        <dbReference type="ARBA" id="ARBA00022741"/>
    </source>
</evidence>
<comment type="subcellular location">
    <subcellularLocation>
        <location evidence="2">Cell inner membrane</location>
        <topology evidence="2">Multi-pass membrane protein</topology>
    </subcellularLocation>
</comment>
<keyword evidence="8 16" id="KW-0812">Transmembrane</keyword>
<keyword evidence="5" id="KW-0997">Cell inner membrane</keyword>
<keyword evidence="4" id="KW-1003">Cell membrane</keyword>
<dbReference type="InterPro" id="IPR036097">
    <property type="entry name" value="HisK_dim/P_sf"/>
</dbReference>
<evidence type="ECO:0000256" key="8">
    <source>
        <dbReference type="ARBA" id="ARBA00022692"/>
    </source>
</evidence>
<evidence type="ECO:0000256" key="13">
    <source>
        <dbReference type="ARBA" id="ARBA00023012"/>
    </source>
</evidence>
<comment type="catalytic activity">
    <reaction evidence="1">
        <text>ATP + protein L-histidine = ADP + protein N-phospho-L-histidine.</text>
        <dbReference type="EC" id="2.7.13.3"/>
    </reaction>
</comment>
<feature type="transmembrane region" description="Helical" evidence="16">
    <location>
        <begin position="17"/>
        <end position="38"/>
    </location>
</feature>
<dbReference type="SMART" id="SM00304">
    <property type="entry name" value="HAMP"/>
    <property type="match status" value="1"/>
</dbReference>
<feature type="domain" description="HAMP" evidence="18">
    <location>
        <begin position="463"/>
        <end position="515"/>
    </location>
</feature>
<keyword evidence="12 16" id="KW-1133">Transmembrane helix</keyword>
<keyword evidence="11" id="KW-0067">ATP-binding</keyword>
<accession>A0A1S7LGY6</accession>
<keyword evidence="14 16" id="KW-0472">Membrane</keyword>
<gene>
    <name evidence="19" type="ORF">MAGMO_2049</name>
</gene>
<reference evidence="19" key="1">
    <citation type="submission" date="2015-04" db="EMBL/GenBank/DDBJ databases">
        <authorList>
            <person name="Syromyatnikov M.Y."/>
            <person name="Popov V.N."/>
        </authorList>
    </citation>
    <scope>NUCLEOTIDE SEQUENCE</scope>
    <source>
        <strain evidence="19">MO-1</strain>
    </source>
</reference>
<dbReference type="InterPro" id="IPR004358">
    <property type="entry name" value="Sig_transdc_His_kin-like_C"/>
</dbReference>
<evidence type="ECO:0000256" key="6">
    <source>
        <dbReference type="ARBA" id="ARBA00022553"/>
    </source>
</evidence>
<keyword evidence="9" id="KW-0547">Nucleotide-binding</keyword>
<organism evidence="19">
    <name type="scientific">Magnetococcus massalia (strain MO-1)</name>
    <dbReference type="NCBI Taxonomy" id="451514"/>
    <lineage>
        <taxon>Bacteria</taxon>
        <taxon>Pseudomonadati</taxon>
        <taxon>Pseudomonadota</taxon>
        <taxon>Magnetococcia</taxon>
        <taxon>Magnetococcales</taxon>
        <taxon>Magnetococcaceae</taxon>
        <taxon>Magnetococcus</taxon>
    </lineage>
</organism>
<name>A0A1S7LGY6_MAGMO</name>
<dbReference type="InterPro" id="IPR003594">
    <property type="entry name" value="HATPase_dom"/>
</dbReference>
<dbReference type="PANTHER" id="PTHR44936">
    <property type="entry name" value="SENSOR PROTEIN CREC"/>
    <property type="match status" value="1"/>
</dbReference>
<keyword evidence="13" id="KW-0902">Two-component regulatory system</keyword>
<evidence type="ECO:0000256" key="2">
    <source>
        <dbReference type="ARBA" id="ARBA00004429"/>
    </source>
</evidence>
<evidence type="ECO:0000256" key="14">
    <source>
        <dbReference type="ARBA" id="ARBA00023136"/>
    </source>
</evidence>
<dbReference type="Gene3D" id="1.10.287.130">
    <property type="match status" value="1"/>
</dbReference>
<evidence type="ECO:0000259" key="18">
    <source>
        <dbReference type="PROSITE" id="PS50885"/>
    </source>
</evidence>
<dbReference type="EMBL" id="LO017727">
    <property type="protein sequence ID" value="CRH06222.1"/>
    <property type="molecule type" value="Genomic_DNA"/>
</dbReference>
<dbReference type="PROSITE" id="PS50109">
    <property type="entry name" value="HIS_KIN"/>
    <property type="match status" value="1"/>
</dbReference>
<dbReference type="PRINTS" id="PR00344">
    <property type="entry name" value="BCTRLSENSOR"/>
</dbReference>
<evidence type="ECO:0000259" key="17">
    <source>
        <dbReference type="PROSITE" id="PS50109"/>
    </source>
</evidence>
<dbReference type="Gene3D" id="3.30.565.10">
    <property type="entry name" value="Histidine kinase-like ATPase, C-terminal domain"/>
    <property type="match status" value="1"/>
</dbReference>
<evidence type="ECO:0000256" key="4">
    <source>
        <dbReference type="ARBA" id="ARBA00022475"/>
    </source>
</evidence>
<dbReference type="SMART" id="SM00387">
    <property type="entry name" value="HATPase_c"/>
    <property type="match status" value="1"/>
</dbReference>
<sequence>MGRLFNHIFPQSLKGRLLLFMMVGTTLAMTISGALYLWERGRTLYYTGGIQTAERFAAIVKLMDPVDTDTRHQLALAMETPHQFIRFSDKPLELEKGNTSHAGQAKFVHALLEQYLGDPWPLRVTVLDQQQNGEPIQALQNLLPPSTIKRHRREVALDNKKPVESETEQSSPEATSDEKSPTQKLATPATSKESSQESDKSQPSSQTASQSSEKRAQATDGSASKPTGIEQKEPAEQQRQPQPQYRPLYYSQLQPMGMPPGYMGQIPSPHQLHENMLSRMPRPFNPYMQAPQRDEQGNLRTTPPYNGFNTPSNPALRESNHSKQQPLFPGLGVDPSKTQSTNPINLPTTPFTPPIPNPLMVAQAFEPRPLIPAFKPEQAEKKAVAVKQAITMEAKEVEPAPPLEKRLLPDGLAFIAQVRLHDGVWAIFHNHLPETLFEEPKRLLVSVSILFLTMLFFTWIVVRQALRPLSILAKAAEALGQDIQRPPLSEKGSEEMRQAARAMNMMQARTLRFVQERTHLLAALSHDLKTPLTRMRLRAEMMQNQSLQKKLLTDLEEMESMAACSLDFIRGMEGGESYEATDLKAMLEQIQSEHADMGNEVHLLCDEIPLVQVKPKSLKRCLDNLIRNAVAYGKRAYLRAGYGRNGLHIVVADDGPGIPDDELEKVFDPFVRLETSRNRKSGGTGLGLGIARNIARSHNGDLELSNRPEGGLEAVISLPDPKHD</sequence>
<feature type="region of interest" description="Disordered" evidence="15">
    <location>
        <begin position="289"/>
        <end position="352"/>
    </location>
</feature>
<dbReference type="GO" id="GO:0000155">
    <property type="term" value="F:phosphorelay sensor kinase activity"/>
    <property type="evidence" value="ECO:0007669"/>
    <property type="project" value="InterPro"/>
</dbReference>
<dbReference type="SUPFAM" id="SSF47384">
    <property type="entry name" value="Homodimeric domain of signal transducing histidine kinase"/>
    <property type="match status" value="1"/>
</dbReference>
<dbReference type="InterPro" id="IPR036890">
    <property type="entry name" value="HATPase_C_sf"/>
</dbReference>
<keyword evidence="7 19" id="KW-0808">Transferase</keyword>
<keyword evidence="10 19" id="KW-0418">Kinase</keyword>
<evidence type="ECO:0000313" key="19">
    <source>
        <dbReference type="EMBL" id="CRH06222.1"/>
    </source>
</evidence>
<feature type="domain" description="Histidine kinase" evidence="17">
    <location>
        <begin position="523"/>
        <end position="722"/>
    </location>
</feature>
<evidence type="ECO:0000256" key="5">
    <source>
        <dbReference type="ARBA" id="ARBA00022519"/>
    </source>
</evidence>
<dbReference type="SUPFAM" id="SSF55874">
    <property type="entry name" value="ATPase domain of HSP90 chaperone/DNA topoisomerase II/histidine kinase"/>
    <property type="match status" value="1"/>
</dbReference>
<evidence type="ECO:0000256" key="15">
    <source>
        <dbReference type="SAM" id="MobiDB-lite"/>
    </source>
</evidence>
<evidence type="ECO:0000256" key="16">
    <source>
        <dbReference type="SAM" id="Phobius"/>
    </source>
</evidence>
<evidence type="ECO:0000256" key="10">
    <source>
        <dbReference type="ARBA" id="ARBA00022777"/>
    </source>
</evidence>
<feature type="region of interest" description="Disordered" evidence="15">
    <location>
        <begin position="700"/>
        <end position="724"/>
    </location>
</feature>
<protein>
    <recommendedName>
        <fullName evidence="3">histidine kinase</fullName>
        <ecNumber evidence="3">2.7.13.3</ecNumber>
    </recommendedName>
</protein>
<proteinExistence type="predicted"/>
<evidence type="ECO:0000256" key="12">
    <source>
        <dbReference type="ARBA" id="ARBA00022989"/>
    </source>
</evidence>
<dbReference type="AlphaFoldDB" id="A0A1S7LGY6"/>
<dbReference type="InterPro" id="IPR005467">
    <property type="entry name" value="His_kinase_dom"/>
</dbReference>
<dbReference type="InterPro" id="IPR003660">
    <property type="entry name" value="HAMP_dom"/>
</dbReference>
<feature type="compositionally biased region" description="Basic and acidic residues" evidence="15">
    <location>
        <begin position="154"/>
        <end position="164"/>
    </location>
</feature>
<dbReference type="Pfam" id="PF02518">
    <property type="entry name" value="HATPase_c"/>
    <property type="match status" value="1"/>
</dbReference>
<dbReference type="PROSITE" id="PS50885">
    <property type="entry name" value="HAMP"/>
    <property type="match status" value="1"/>
</dbReference>
<dbReference type="PANTHER" id="PTHR44936:SF5">
    <property type="entry name" value="SENSOR HISTIDINE KINASE ENVZ"/>
    <property type="match status" value="1"/>
</dbReference>
<dbReference type="SMART" id="SM00388">
    <property type="entry name" value="HisKA"/>
    <property type="match status" value="1"/>
</dbReference>
<feature type="compositionally biased region" description="Low complexity" evidence="15">
    <location>
        <begin position="201"/>
        <end position="211"/>
    </location>
</feature>
<dbReference type="InterPro" id="IPR050980">
    <property type="entry name" value="2C_sensor_his_kinase"/>
</dbReference>
<dbReference type="EC" id="2.7.13.3" evidence="3"/>
<feature type="region of interest" description="Disordered" evidence="15">
    <location>
        <begin position="137"/>
        <end position="245"/>
    </location>
</feature>
<dbReference type="InterPro" id="IPR003661">
    <property type="entry name" value="HisK_dim/P_dom"/>
</dbReference>
<keyword evidence="6" id="KW-0597">Phosphoprotein</keyword>
<feature type="transmembrane region" description="Helical" evidence="16">
    <location>
        <begin position="443"/>
        <end position="462"/>
    </location>
</feature>
<dbReference type="Pfam" id="PF00512">
    <property type="entry name" value="HisKA"/>
    <property type="match status" value="1"/>
</dbReference>
<evidence type="ECO:0000256" key="11">
    <source>
        <dbReference type="ARBA" id="ARBA00022840"/>
    </source>
</evidence>
<dbReference type="GO" id="GO:0005886">
    <property type="term" value="C:plasma membrane"/>
    <property type="evidence" value="ECO:0007669"/>
    <property type="project" value="UniProtKB-SubCell"/>
</dbReference>
<evidence type="ECO:0000256" key="7">
    <source>
        <dbReference type="ARBA" id="ARBA00022679"/>
    </source>
</evidence>